<dbReference type="EMBL" id="JARBJD010000014">
    <property type="protein sequence ID" value="KAK2961715.1"/>
    <property type="molecule type" value="Genomic_DNA"/>
</dbReference>
<dbReference type="InterPro" id="IPR016024">
    <property type="entry name" value="ARM-type_fold"/>
</dbReference>
<proteinExistence type="predicted"/>
<comment type="caution">
    <text evidence="1">The sequence shown here is derived from an EMBL/GenBank/DDBJ whole genome shotgun (WGS) entry which is preliminary data.</text>
</comment>
<sequence length="503" mass="57086">MKRSAVAFSTQKALPLHPPTRPFIAPVSSPFATLSALPVRTADHLTLGTADTNTLPPPSHDVDEAVHFNSVAGVVKLDSLNTMIHRVVRMEWTNETPTHTHSVFWVRVEGEEGRERECRDKLTARRELDGRVCAKDGEVSMWQLWGSGLKVTRVPKSSHSVESHRFLFMTFSAEYSPFLTWKENDLITVDSAAPVLISLISMVRDGYYFDEELLSKSSTFLSSTKQRINRVTDMNDFLKAIGLGSPDPAAVFVDSITMLLSSPHPSIFRDALSSLSHILMWCSTSNRLALVSSKVIPRILSTPHLRNLSVIDNRGVTDAIRVIFGQAVWLSSVDTNQSLSTKSKTDPESIRDVVQHEVLIPIVPSLVQISRNRHLLSWNKEYKQIFHLLTDIFNVGTFHQPTLDFICSSRIPMAYQSLLSKVRHEETHQGIIWLIFSYISRWKENGTQTWRRGRILLQALEQEGFHERLEQTLLHNKSTRDGRYLRTNSFKIMHRLGMNCPNP</sequence>
<accession>A0ABQ9YDE5</accession>
<name>A0ABQ9YDE5_9EUKA</name>
<reference evidence="1 2" key="1">
    <citation type="journal article" date="2022" name="bioRxiv">
        <title>Genomics of Preaxostyla Flagellates Illuminates Evolutionary Transitions and the Path Towards Mitochondrial Loss.</title>
        <authorList>
            <person name="Novak L.V.F."/>
            <person name="Treitli S.C."/>
            <person name="Pyrih J."/>
            <person name="Halakuc P."/>
            <person name="Pipaliya S.V."/>
            <person name="Vacek V."/>
            <person name="Brzon O."/>
            <person name="Soukal P."/>
            <person name="Eme L."/>
            <person name="Dacks J.B."/>
            <person name="Karnkowska A."/>
            <person name="Elias M."/>
            <person name="Hampl V."/>
        </authorList>
    </citation>
    <scope>NUCLEOTIDE SEQUENCE [LARGE SCALE GENOMIC DNA]</scope>
    <source>
        <strain evidence="1">NAU3</strain>
        <tissue evidence="1">Gut</tissue>
    </source>
</reference>
<dbReference type="SUPFAM" id="SSF48371">
    <property type="entry name" value="ARM repeat"/>
    <property type="match status" value="1"/>
</dbReference>
<gene>
    <name evidence="1" type="ORF">BLNAU_3152</name>
</gene>
<evidence type="ECO:0000313" key="1">
    <source>
        <dbReference type="EMBL" id="KAK2961715.1"/>
    </source>
</evidence>
<keyword evidence="2" id="KW-1185">Reference proteome</keyword>
<dbReference type="Proteomes" id="UP001281761">
    <property type="component" value="Unassembled WGS sequence"/>
</dbReference>
<evidence type="ECO:0000313" key="2">
    <source>
        <dbReference type="Proteomes" id="UP001281761"/>
    </source>
</evidence>
<protein>
    <submittedName>
        <fullName evidence="1">Uncharacterized protein</fullName>
    </submittedName>
</protein>
<organism evidence="1 2">
    <name type="scientific">Blattamonas nauphoetae</name>
    <dbReference type="NCBI Taxonomy" id="2049346"/>
    <lineage>
        <taxon>Eukaryota</taxon>
        <taxon>Metamonada</taxon>
        <taxon>Preaxostyla</taxon>
        <taxon>Oxymonadida</taxon>
        <taxon>Blattamonas</taxon>
    </lineage>
</organism>